<comment type="caution">
    <text evidence="1">The sequence shown here is derived from an EMBL/GenBank/DDBJ whole genome shotgun (WGS) entry which is preliminary data.</text>
</comment>
<evidence type="ECO:0000313" key="1">
    <source>
        <dbReference type="EMBL" id="MQN12173.1"/>
    </source>
</evidence>
<proteinExistence type="predicted"/>
<evidence type="ECO:0000313" key="2">
    <source>
        <dbReference type="EMBL" id="MQO10411.1"/>
    </source>
</evidence>
<organism evidence="1 4">
    <name type="scientific">Segatella copri</name>
    <dbReference type="NCBI Taxonomy" id="165179"/>
    <lineage>
        <taxon>Bacteria</taxon>
        <taxon>Pseudomonadati</taxon>
        <taxon>Bacteroidota</taxon>
        <taxon>Bacteroidia</taxon>
        <taxon>Bacteroidales</taxon>
        <taxon>Prevotellaceae</taxon>
        <taxon>Segatella</taxon>
    </lineage>
</organism>
<protein>
    <submittedName>
        <fullName evidence="1">Uncharacterized protein</fullName>
    </submittedName>
</protein>
<evidence type="ECO:0000313" key="4">
    <source>
        <dbReference type="Proteomes" id="UP000442105"/>
    </source>
</evidence>
<dbReference type="Proteomes" id="UP000442105">
    <property type="component" value="Unassembled WGS sequence"/>
</dbReference>
<evidence type="ECO:0000313" key="3">
    <source>
        <dbReference type="Proteomes" id="UP000405805"/>
    </source>
</evidence>
<sequence>MEQRYLILVDEQSQEDRLKRIARNLRNEGILLVYEEINPNECSVRKDNGDLSLDKVALKNKLASVSFLSHLDVFATDYNLVTDELKGIDMIEMLYSLRPHYRKQVVIYSAQIDEVIDDIIIKRAKGFKQQVEMLKILAQNDIHYLRGEGEFENEFKSLIAKEPDITIDSRLIEGLQTLDCDNLKCSIPGYTDKKISDIGDLLLKKGSDVVALRKNIADHILAYITSIKGYE</sequence>
<dbReference type="RefSeq" id="WP_153097595.1">
    <property type="nucleotide sequence ID" value="NZ_VZBP01000151.1"/>
</dbReference>
<dbReference type="AlphaFoldDB" id="A0AA90UED4"/>
<dbReference type="Proteomes" id="UP000405805">
    <property type="component" value="Unassembled WGS sequence"/>
</dbReference>
<reference evidence="1" key="2">
    <citation type="submission" date="2022-12" db="EMBL/GenBank/DDBJ databases">
        <title>Distinct polysaccharide growth profiles of human intestinal Prevotella copri isolates.</title>
        <authorList>
            <person name="Fehlner-Peach H."/>
            <person name="Magnabosco C."/>
            <person name="Raghavan V."/>
            <person name="Scher J.U."/>
            <person name="Tett A."/>
            <person name="Cox L.M."/>
            <person name="Gottsegen C."/>
            <person name="Watters A."/>
            <person name="Wiltshire- Gordon J.D."/>
            <person name="Segata N."/>
            <person name="Bonneau R."/>
            <person name="Littman D.R."/>
        </authorList>
    </citation>
    <scope>NUCLEOTIDE SEQUENCE</scope>
    <source>
        <strain evidence="2">IA624</strain>
        <strain evidence="1">IAQ1179</strain>
    </source>
</reference>
<accession>A0AA90UED4</accession>
<name>A0AA90UED4_9BACT</name>
<reference evidence="3 4" key="1">
    <citation type="submission" date="2019-09" db="EMBL/GenBank/DDBJ databases">
        <title>Distinct polysaccharide growth profiles of human intestinal Prevotella copri isolates.</title>
        <authorList>
            <person name="Fehlner-Peach H."/>
            <person name="Magnabosco C."/>
            <person name="Raghavan V."/>
            <person name="Scher J.U."/>
            <person name="Tett A."/>
            <person name="Cox L.M."/>
            <person name="Gottsegen C."/>
            <person name="Watters A."/>
            <person name="Wiltshire- Gordon J.D."/>
            <person name="Segata N."/>
            <person name="Bonneau R."/>
            <person name="Littman D.R."/>
        </authorList>
    </citation>
    <scope>NUCLEOTIDE SEQUENCE [LARGE SCALE GENOMIC DNA]</scope>
    <source>
        <strain evidence="3">iA624</strain>
        <strain evidence="4">iAQ1179</strain>
    </source>
</reference>
<dbReference type="EMBL" id="VZCW01000118">
    <property type="protein sequence ID" value="MQN12173.1"/>
    <property type="molecule type" value="Genomic_DNA"/>
</dbReference>
<gene>
    <name evidence="2" type="ORF">F7D57_11960</name>
    <name evidence="1" type="ORF">F7D95_04915</name>
</gene>
<dbReference type="EMBL" id="VZBP01000151">
    <property type="protein sequence ID" value="MQO10411.1"/>
    <property type="molecule type" value="Genomic_DNA"/>
</dbReference>